<comment type="subcellular location">
    <subcellularLocation>
        <location evidence="1">Mitochondrion</location>
    </subcellularLocation>
</comment>
<evidence type="ECO:0000256" key="6">
    <source>
        <dbReference type="ARBA" id="ARBA00024034"/>
    </source>
</evidence>
<feature type="domain" description="Large ribosomal subunit protein mL44 endonuclease" evidence="10">
    <location>
        <begin position="578"/>
        <end position="666"/>
    </location>
</feature>
<dbReference type="Gene3D" id="3.30.160.20">
    <property type="match status" value="1"/>
</dbReference>
<feature type="compositionally biased region" description="Basic and acidic residues" evidence="8">
    <location>
        <begin position="184"/>
        <end position="193"/>
    </location>
</feature>
<feature type="domain" description="Large ribosomal subunit protein mL44 dsRNA binding" evidence="9">
    <location>
        <begin position="697"/>
        <end position="799"/>
    </location>
</feature>
<dbReference type="SUPFAM" id="SSF69065">
    <property type="entry name" value="RNase III domain-like"/>
    <property type="match status" value="1"/>
</dbReference>
<dbReference type="GO" id="GO:0030286">
    <property type="term" value="C:dynein complex"/>
    <property type="evidence" value="ECO:0007669"/>
    <property type="project" value="InterPro"/>
</dbReference>
<reference evidence="11 12" key="2">
    <citation type="submission" date="2018-11" db="EMBL/GenBank/DDBJ databases">
        <authorList>
            <consortium name="Pathogen Informatics"/>
        </authorList>
    </citation>
    <scope>NUCLEOTIDE SEQUENCE [LARGE SCALE GENOMIC DNA]</scope>
    <source>
        <strain evidence="11">Dakar</strain>
        <strain evidence="12">Dakar, Senegal</strain>
    </source>
</reference>
<dbReference type="EMBL" id="UZAK01000045">
    <property type="protein sequence ID" value="VDO59354.1"/>
    <property type="molecule type" value="Genomic_DNA"/>
</dbReference>
<evidence type="ECO:0000313" key="12">
    <source>
        <dbReference type="Proteomes" id="UP000279833"/>
    </source>
</evidence>
<dbReference type="Pfam" id="PF01221">
    <property type="entry name" value="Dynein_light"/>
    <property type="match status" value="1"/>
</dbReference>
<dbReference type="Pfam" id="PF22935">
    <property type="entry name" value="RM44_endonuclase"/>
    <property type="match status" value="1"/>
</dbReference>
<dbReference type="Pfam" id="PF22892">
    <property type="entry name" value="DSRM_MRPL44"/>
    <property type="match status" value="1"/>
</dbReference>
<name>A0A183JBN0_9TREM</name>
<keyword evidence="12" id="KW-1185">Reference proteome</keyword>
<evidence type="ECO:0000256" key="5">
    <source>
        <dbReference type="ARBA" id="ARBA00023274"/>
    </source>
</evidence>
<dbReference type="InterPro" id="IPR001372">
    <property type="entry name" value="Dynein_light_chain_typ-1/2"/>
</dbReference>
<evidence type="ECO:0000256" key="2">
    <source>
        <dbReference type="ARBA" id="ARBA00022946"/>
    </source>
</evidence>
<keyword evidence="3" id="KW-0689">Ribosomal protein</keyword>
<accession>A0A183JBN0</accession>
<comment type="similarity">
    <text evidence="6">Belongs to the ribonuclease III family. Mitochondrion-specific ribosomal protein mL44 subfamily.</text>
</comment>
<evidence type="ECO:0000259" key="10">
    <source>
        <dbReference type="Pfam" id="PF22935"/>
    </source>
</evidence>
<keyword evidence="4" id="KW-0496">Mitochondrion</keyword>
<dbReference type="SUPFAM" id="SSF54648">
    <property type="entry name" value="DLC"/>
    <property type="match status" value="1"/>
</dbReference>
<evidence type="ECO:0000256" key="3">
    <source>
        <dbReference type="ARBA" id="ARBA00022980"/>
    </source>
</evidence>
<evidence type="ECO:0000256" key="7">
    <source>
        <dbReference type="ARBA" id="ARBA00035187"/>
    </source>
</evidence>
<dbReference type="InterPro" id="IPR036389">
    <property type="entry name" value="RNase_III_sf"/>
</dbReference>
<feature type="region of interest" description="Disordered" evidence="8">
    <location>
        <begin position="111"/>
        <end position="130"/>
    </location>
</feature>
<sequence length="809" mass="93489">MESQTLTSATVSRSESVGSLLNERSYDAAPHSPSTLRLTYSPKLESDLPYSSDNQHDKNQIVTDKSERIFLLPGTEQIVKVIKKFTISENGNKEYIERDNEEVFYNINNDEDNEQDLNGFRKNQHTNKTEHKYYRTNVLHKRQRVLHRSNRSRHERHHHRRHQRNQSHDYIDGLQSSEQSQSPVRRESVEKSKYTKYKKPVTSVQSSVTYDPYNNEQKRVISRLNLIAPGPAQSSDLNENEVISTDGFHDTSHDVQSYLNSKNRNVGLSELKQNRLFLPTKTNKKNRNKYKNHSRRNEYESHHEKSHSSLNRLCSHTPYNSGACRKCNVICSKCNESIHHLNHYNSDSRSLHRADMYCDRRLRGVSCSSLDHECQLNSSRRYRSLSGSKMVMPSGHHHHYQPHRHICCAKSIPSLSTLDFYDTNSIYTHSLDSNRHINFIEIEYMQVDNGDNDNENLPIGLSKEKLNWITNLARESLNKTKDLDSLAKLMKETLDERFGKIWHSIVGTESYGSHLATLPGTCEVGQSIRGVRHSRRPRFIRPYLKDLYGRRLAQGPEIYRPRKDWLCWNRDSELCAFLSRIGFSVSENFLYVFLRSVYPRFPEEWIMTIVQYLKSPSELAFIAAHLGIKDIVLYSDQVDYSSNKIISAPPNLDVLTHALMALVGALAKDKMEKAHLFIRDFILARLPDIDLTELISIPNPLPLLQGILRSEGRGPPETRLIYQSSMNTVLACFEVGIYSDCQLIGEAPGETILIAEEEALRQSIRNFFKLTDNRPSIPLHGNLDFLDFQKFSEPNISLNYYLELAVDYV</sequence>
<keyword evidence="2" id="KW-0809">Transit peptide</keyword>
<dbReference type="GO" id="GO:0005840">
    <property type="term" value="C:ribosome"/>
    <property type="evidence" value="ECO:0007669"/>
    <property type="project" value="UniProtKB-KW"/>
</dbReference>
<keyword evidence="5" id="KW-0687">Ribonucleoprotein</keyword>
<evidence type="ECO:0000256" key="4">
    <source>
        <dbReference type="ARBA" id="ARBA00023128"/>
    </source>
</evidence>
<feature type="compositionally biased region" description="Basic residues" evidence="8">
    <location>
        <begin position="282"/>
        <end position="294"/>
    </location>
</feature>
<dbReference type="GO" id="GO:0006396">
    <property type="term" value="P:RNA processing"/>
    <property type="evidence" value="ECO:0007669"/>
    <property type="project" value="InterPro"/>
</dbReference>
<feature type="region of interest" description="Disordered" evidence="8">
    <location>
        <begin position="1"/>
        <end position="40"/>
    </location>
</feature>
<protein>
    <recommendedName>
        <fullName evidence="7">Large ribosomal subunit protein mL44</fullName>
    </recommendedName>
</protein>
<dbReference type="GO" id="GO:0005739">
    <property type="term" value="C:mitochondrion"/>
    <property type="evidence" value="ECO:0007669"/>
    <property type="project" value="UniProtKB-SubCell"/>
</dbReference>
<dbReference type="CDD" id="cd19874">
    <property type="entry name" value="DSRM_MRPL44"/>
    <property type="match status" value="1"/>
</dbReference>
<dbReference type="InterPro" id="IPR044444">
    <property type="entry name" value="Ribosomal_mL44_DSRM_metazoa"/>
</dbReference>
<dbReference type="AlphaFoldDB" id="A0A183JBN0"/>
<feature type="region of interest" description="Disordered" evidence="8">
    <location>
        <begin position="139"/>
        <end position="200"/>
    </location>
</feature>
<evidence type="ECO:0000313" key="13">
    <source>
        <dbReference type="WBParaSite" id="SCUD_0000008401-mRNA-1"/>
    </source>
</evidence>
<dbReference type="STRING" id="6186.A0A183JBN0"/>
<dbReference type="WBParaSite" id="SCUD_0000008401-mRNA-1">
    <property type="protein sequence ID" value="SCUD_0000008401-mRNA-1"/>
    <property type="gene ID" value="SCUD_0000008401"/>
</dbReference>
<gene>
    <name evidence="11" type="ORF">SCUD_LOCUS85</name>
</gene>
<dbReference type="GO" id="GO:0007017">
    <property type="term" value="P:microtubule-based process"/>
    <property type="evidence" value="ECO:0007669"/>
    <property type="project" value="InterPro"/>
</dbReference>
<dbReference type="Proteomes" id="UP000279833">
    <property type="component" value="Unassembled WGS sequence"/>
</dbReference>
<evidence type="ECO:0000256" key="8">
    <source>
        <dbReference type="SAM" id="MobiDB-lite"/>
    </source>
</evidence>
<dbReference type="GO" id="GO:1990904">
    <property type="term" value="C:ribonucleoprotein complex"/>
    <property type="evidence" value="ECO:0007669"/>
    <property type="project" value="UniProtKB-KW"/>
</dbReference>
<evidence type="ECO:0000313" key="11">
    <source>
        <dbReference type="EMBL" id="VDO59354.1"/>
    </source>
</evidence>
<dbReference type="GO" id="GO:0003725">
    <property type="term" value="F:double-stranded RNA binding"/>
    <property type="evidence" value="ECO:0007669"/>
    <property type="project" value="InterPro"/>
</dbReference>
<dbReference type="InterPro" id="IPR037177">
    <property type="entry name" value="DLC_sf"/>
</dbReference>
<evidence type="ECO:0000259" key="9">
    <source>
        <dbReference type="Pfam" id="PF22892"/>
    </source>
</evidence>
<feature type="compositionally biased region" description="Basic residues" evidence="8">
    <location>
        <begin position="139"/>
        <end position="165"/>
    </location>
</feature>
<dbReference type="Gene3D" id="3.30.740.10">
    <property type="entry name" value="Protein Inhibitor Of Neuronal Nitric Oxide Synthase"/>
    <property type="match status" value="1"/>
</dbReference>
<proteinExistence type="inferred from homology"/>
<evidence type="ECO:0000256" key="1">
    <source>
        <dbReference type="ARBA" id="ARBA00004173"/>
    </source>
</evidence>
<feature type="compositionally biased region" description="Polar residues" evidence="8">
    <location>
        <begin position="174"/>
        <end position="183"/>
    </location>
</feature>
<feature type="compositionally biased region" description="Polar residues" evidence="8">
    <location>
        <begin position="1"/>
        <end position="19"/>
    </location>
</feature>
<feature type="compositionally biased region" description="Basic and acidic residues" evidence="8">
    <location>
        <begin position="295"/>
        <end position="307"/>
    </location>
</feature>
<dbReference type="CDD" id="cd21450">
    <property type="entry name" value="DLC-like_DYNLL1-like"/>
    <property type="match status" value="1"/>
</dbReference>
<reference evidence="13" key="1">
    <citation type="submission" date="2016-06" db="UniProtKB">
        <authorList>
            <consortium name="WormBaseParasite"/>
        </authorList>
    </citation>
    <scope>IDENTIFICATION</scope>
</reference>
<organism evidence="13">
    <name type="scientific">Schistosoma curassoni</name>
    <dbReference type="NCBI Taxonomy" id="6186"/>
    <lineage>
        <taxon>Eukaryota</taxon>
        <taxon>Metazoa</taxon>
        <taxon>Spiralia</taxon>
        <taxon>Lophotrochozoa</taxon>
        <taxon>Platyhelminthes</taxon>
        <taxon>Trematoda</taxon>
        <taxon>Digenea</taxon>
        <taxon>Strigeidida</taxon>
        <taxon>Schistosomatoidea</taxon>
        <taxon>Schistosomatidae</taxon>
        <taxon>Schistosoma</taxon>
    </lineage>
</organism>
<dbReference type="GO" id="GO:0004525">
    <property type="term" value="F:ribonuclease III activity"/>
    <property type="evidence" value="ECO:0007669"/>
    <property type="project" value="InterPro"/>
</dbReference>
<feature type="region of interest" description="Disordered" evidence="8">
    <location>
        <begin position="281"/>
        <end position="312"/>
    </location>
</feature>
<dbReference type="InterPro" id="IPR055189">
    <property type="entry name" value="RM44_endonuclase"/>
</dbReference>